<evidence type="ECO:0000313" key="2">
    <source>
        <dbReference type="EMBL" id="CEM02936.1"/>
    </source>
</evidence>
<feature type="region of interest" description="Disordered" evidence="1">
    <location>
        <begin position="217"/>
        <end position="248"/>
    </location>
</feature>
<proteinExistence type="predicted"/>
<dbReference type="AlphaFoldDB" id="A0A0G4EXG7"/>
<evidence type="ECO:0000313" key="3">
    <source>
        <dbReference type="Proteomes" id="UP000041254"/>
    </source>
</evidence>
<keyword evidence="3" id="KW-1185">Reference proteome</keyword>
<feature type="compositionally biased region" description="Polar residues" evidence="1">
    <location>
        <begin position="95"/>
        <end position="107"/>
    </location>
</feature>
<dbReference type="EMBL" id="CDMY01000336">
    <property type="protein sequence ID" value="CEM02936.1"/>
    <property type="molecule type" value="Genomic_DNA"/>
</dbReference>
<feature type="compositionally biased region" description="Polar residues" evidence="1">
    <location>
        <begin position="291"/>
        <end position="300"/>
    </location>
</feature>
<feature type="region of interest" description="Disordered" evidence="1">
    <location>
        <begin position="504"/>
        <end position="548"/>
    </location>
</feature>
<feature type="region of interest" description="Disordered" evidence="1">
    <location>
        <begin position="14"/>
        <end position="175"/>
    </location>
</feature>
<organism evidence="2 3">
    <name type="scientific">Vitrella brassicaformis (strain CCMP3155)</name>
    <dbReference type="NCBI Taxonomy" id="1169540"/>
    <lineage>
        <taxon>Eukaryota</taxon>
        <taxon>Sar</taxon>
        <taxon>Alveolata</taxon>
        <taxon>Colpodellida</taxon>
        <taxon>Vitrellaceae</taxon>
        <taxon>Vitrella</taxon>
    </lineage>
</organism>
<feature type="region of interest" description="Disordered" evidence="1">
    <location>
        <begin position="335"/>
        <end position="410"/>
    </location>
</feature>
<feature type="region of interest" description="Disordered" evidence="1">
    <location>
        <begin position="263"/>
        <end position="316"/>
    </location>
</feature>
<name>A0A0G4EXG7_VITBC</name>
<feature type="compositionally biased region" description="Polar residues" evidence="1">
    <location>
        <begin position="161"/>
        <end position="171"/>
    </location>
</feature>
<dbReference type="Proteomes" id="UP000041254">
    <property type="component" value="Unassembled WGS sequence"/>
</dbReference>
<accession>A0A0G4EXG7</accession>
<gene>
    <name evidence="2" type="ORF">Vbra_20998</name>
</gene>
<evidence type="ECO:0000256" key="1">
    <source>
        <dbReference type="SAM" id="MobiDB-lite"/>
    </source>
</evidence>
<reference evidence="2 3" key="1">
    <citation type="submission" date="2014-11" db="EMBL/GenBank/DDBJ databases">
        <authorList>
            <person name="Zhu J."/>
            <person name="Qi W."/>
            <person name="Song R."/>
        </authorList>
    </citation>
    <scope>NUCLEOTIDE SEQUENCE [LARGE SCALE GENOMIC DNA]</scope>
</reference>
<protein>
    <submittedName>
        <fullName evidence="2">Uncharacterized protein</fullName>
    </submittedName>
</protein>
<dbReference type="InParanoid" id="A0A0G4EXG7"/>
<dbReference type="VEuPathDB" id="CryptoDB:Vbra_20998"/>
<sequence>MRHNHYVDIEGFRVLEGGRGQQLPEIAMPPEIDDGGPSASKDGQTRSRQPPSSSDDENQLLATRPSAGGLVQKRRRLSVRRLEESGSGRPRAQQAAATSTDFSSRCSGPSERCLQAPIHHRPPAVNQEKRVSMLGASRSPMAVEPPPAAPLETSDNDDNVTRSSGMPSSGMNDEDSCPAALHASFHKAAAFKGLKAHIITSDSQAFLVLAGPFRAGARQRRGAPRKGELGFSGAALEGRAGQPPDMRRNHYFNIQGFRVLEGGRGHQQLPDGQTRSPQPPSSSDSDDENQLLATRPSSSGAMHKDDEKRSTPKLCQQVDRIAAVRIKKQKKDLFARVEGPPRADGYSRWTTREGDGTVLTSPKDRRATQRRVGRRQIETRTRKKEAAASDNDDNVTRSSGMPSSGMDDEDSCPAALHAAFHKAAAFKGLKAHIMTSDSQAFLVLAEPFRVGGGGKYYVKAEVRRLRESWDFRGLRLKVERARKRAGQPPDMRRNHYVNIQGFRVLEEGRRHQPSPALEPPPSEDEDENQLLIMRPSASGVMHKKLARG</sequence>
<feature type="compositionally biased region" description="Basic and acidic residues" evidence="1">
    <location>
        <begin position="375"/>
        <end position="387"/>
    </location>
</feature>